<sequence>MCKCHETTVTQKELGKYVIQYSY</sequence>
<accession>A0A0A9HH69</accession>
<organism evidence="1">
    <name type="scientific">Arundo donax</name>
    <name type="common">Giant reed</name>
    <name type="synonym">Donax arundinaceus</name>
    <dbReference type="NCBI Taxonomy" id="35708"/>
    <lineage>
        <taxon>Eukaryota</taxon>
        <taxon>Viridiplantae</taxon>
        <taxon>Streptophyta</taxon>
        <taxon>Embryophyta</taxon>
        <taxon>Tracheophyta</taxon>
        <taxon>Spermatophyta</taxon>
        <taxon>Magnoliopsida</taxon>
        <taxon>Liliopsida</taxon>
        <taxon>Poales</taxon>
        <taxon>Poaceae</taxon>
        <taxon>PACMAD clade</taxon>
        <taxon>Arundinoideae</taxon>
        <taxon>Arundineae</taxon>
        <taxon>Arundo</taxon>
    </lineage>
</organism>
<dbReference type="EMBL" id="GBRH01161809">
    <property type="protein sequence ID" value="JAE36087.1"/>
    <property type="molecule type" value="Transcribed_RNA"/>
</dbReference>
<protein>
    <submittedName>
        <fullName evidence="1">Uncharacterized protein</fullName>
    </submittedName>
</protein>
<proteinExistence type="predicted"/>
<reference evidence="1" key="1">
    <citation type="submission" date="2014-09" db="EMBL/GenBank/DDBJ databases">
        <authorList>
            <person name="Magalhaes I.L.F."/>
            <person name="Oliveira U."/>
            <person name="Santos F.R."/>
            <person name="Vidigal T.H.D.A."/>
            <person name="Brescovit A.D."/>
            <person name="Santos A.J."/>
        </authorList>
    </citation>
    <scope>NUCLEOTIDE SEQUENCE</scope>
    <source>
        <tissue evidence="1">Shoot tissue taken approximately 20 cm above the soil surface</tissue>
    </source>
</reference>
<name>A0A0A9HH69_ARUDO</name>
<dbReference type="AlphaFoldDB" id="A0A0A9HH69"/>
<reference evidence="1" key="2">
    <citation type="journal article" date="2015" name="Data Brief">
        <title>Shoot transcriptome of the giant reed, Arundo donax.</title>
        <authorList>
            <person name="Barrero R.A."/>
            <person name="Guerrero F.D."/>
            <person name="Moolhuijzen P."/>
            <person name="Goolsby J.A."/>
            <person name="Tidwell J."/>
            <person name="Bellgard S.E."/>
            <person name="Bellgard M.I."/>
        </authorList>
    </citation>
    <scope>NUCLEOTIDE SEQUENCE</scope>
    <source>
        <tissue evidence="1">Shoot tissue taken approximately 20 cm above the soil surface</tissue>
    </source>
</reference>
<evidence type="ECO:0000313" key="1">
    <source>
        <dbReference type="EMBL" id="JAE36087.1"/>
    </source>
</evidence>